<dbReference type="KEGG" id="slc:SL103_22320"/>
<dbReference type="RefSeq" id="WP_069570727.1">
    <property type="nucleotide sequence ID" value="NZ_CP017157.1"/>
</dbReference>
<sequence length="126" mass="12353">MPRVLTEGAVLQCSHGGQTRLTAGAPTVTVQGHGVVTAGAEVGFRFGAADLPVPGMLTPCPIRTPDGSSPLPCTIAAPATPAGLATKLTVGGKPVLLDTATGTTVSSPAPGTWSVADPGQSTLEAI</sequence>
<dbReference type="EMBL" id="CP017157">
    <property type="protein sequence ID" value="AOP48605.1"/>
    <property type="molecule type" value="Genomic_DNA"/>
</dbReference>
<gene>
    <name evidence="2" type="ORF">SL103_22320</name>
</gene>
<reference evidence="2 3" key="1">
    <citation type="submission" date="2016-09" db="EMBL/GenBank/DDBJ databases">
        <title>Complete genome sequencing of Streptomyces lydicus 103 and metabolic pathways analysis of antibiotic biosynthesis.</title>
        <authorList>
            <person name="Jia N."/>
            <person name="Ding M.-Z."/>
            <person name="Gao F."/>
            <person name="Yuan Y.-J."/>
        </authorList>
    </citation>
    <scope>NUCLEOTIDE SEQUENCE [LARGE SCALE GENOMIC DNA]</scope>
    <source>
        <strain evidence="2 3">103</strain>
    </source>
</reference>
<keyword evidence="3" id="KW-1185">Reference proteome</keyword>
<proteinExistence type="predicted"/>
<evidence type="ECO:0000256" key="1">
    <source>
        <dbReference type="SAM" id="MobiDB-lite"/>
    </source>
</evidence>
<evidence type="ECO:0000313" key="2">
    <source>
        <dbReference type="EMBL" id="AOP48605.1"/>
    </source>
</evidence>
<evidence type="ECO:0000313" key="3">
    <source>
        <dbReference type="Proteomes" id="UP000094094"/>
    </source>
</evidence>
<feature type="region of interest" description="Disordered" evidence="1">
    <location>
        <begin position="106"/>
        <end position="126"/>
    </location>
</feature>
<dbReference type="AlphaFoldDB" id="A0A1D7VPC1"/>
<dbReference type="Proteomes" id="UP000094094">
    <property type="component" value="Chromosome"/>
</dbReference>
<accession>A0A1D7VPC1</accession>
<protein>
    <recommendedName>
        <fullName evidence="4">DUF4280 domain-containing protein</fullName>
    </recommendedName>
</protein>
<dbReference type="OrthoDB" id="4222735at2"/>
<evidence type="ECO:0008006" key="4">
    <source>
        <dbReference type="Google" id="ProtNLM"/>
    </source>
</evidence>
<name>A0A1D7VPC1_9ACTN</name>
<organism evidence="2 3">
    <name type="scientific">Streptomyces lydicus</name>
    <dbReference type="NCBI Taxonomy" id="47763"/>
    <lineage>
        <taxon>Bacteria</taxon>
        <taxon>Bacillati</taxon>
        <taxon>Actinomycetota</taxon>
        <taxon>Actinomycetes</taxon>
        <taxon>Kitasatosporales</taxon>
        <taxon>Streptomycetaceae</taxon>
        <taxon>Streptomyces</taxon>
    </lineage>
</organism>